<accession>A0AAP4D5Z7</accession>
<gene>
    <name evidence="1" type="ORF">PZ740_12420</name>
</gene>
<dbReference type="AlphaFoldDB" id="A0AAP4D5Z7"/>
<reference evidence="1 2" key="1">
    <citation type="submission" date="2023-03" db="EMBL/GenBank/DDBJ databases">
        <title>YIM 152171 draft genome.</title>
        <authorList>
            <person name="Yang Z."/>
        </authorList>
    </citation>
    <scope>NUCLEOTIDE SEQUENCE [LARGE SCALE GENOMIC DNA]</scope>
    <source>
        <strain evidence="1 2">YIM 152171</strain>
    </source>
</reference>
<proteinExistence type="predicted"/>
<comment type="caution">
    <text evidence="1">The sequence shown here is derived from an EMBL/GenBank/DDBJ whole genome shotgun (WGS) entry which is preliminary data.</text>
</comment>
<protein>
    <submittedName>
        <fullName evidence="1">Uncharacterized protein</fullName>
    </submittedName>
</protein>
<dbReference type="Proteomes" id="UP001301140">
    <property type="component" value="Unassembled WGS sequence"/>
</dbReference>
<dbReference type="EMBL" id="JARGEQ010000126">
    <property type="protein sequence ID" value="MDF1587183.1"/>
    <property type="molecule type" value="Genomic_DNA"/>
</dbReference>
<organism evidence="1 2">
    <name type="scientific">Marinimicrococcus flavescens</name>
    <dbReference type="NCBI Taxonomy" id="3031815"/>
    <lineage>
        <taxon>Bacteria</taxon>
        <taxon>Pseudomonadati</taxon>
        <taxon>Pseudomonadota</taxon>
        <taxon>Alphaproteobacteria</taxon>
        <taxon>Geminicoccales</taxon>
        <taxon>Geminicoccaceae</taxon>
        <taxon>Marinimicrococcus</taxon>
    </lineage>
</organism>
<evidence type="ECO:0000313" key="2">
    <source>
        <dbReference type="Proteomes" id="UP001301140"/>
    </source>
</evidence>
<sequence>MAGERSVQIGGNVVGSSIVTGDGNRVATSYTKVTLPPASAVDIAGEVAAIRAILGGLGGADAGKIGRALADAEDEAARPEPDRDEIGGALERALKYAKDASGFAEHVEKLVPHVRNAVGWLGENWHRLLPVVGLMV</sequence>
<name>A0AAP4D5Z7_9PROT</name>
<keyword evidence="2" id="KW-1185">Reference proteome</keyword>
<dbReference type="RefSeq" id="WP_327789603.1">
    <property type="nucleotide sequence ID" value="NZ_JARGEQ010000126.1"/>
</dbReference>
<evidence type="ECO:0000313" key="1">
    <source>
        <dbReference type="EMBL" id="MDF1587183.1"/>
    </source>
</evidence>